<keyword evidence="6 11" id="KW-0732">Signal</keyword>
<evidence type="ECO:0000256" key="3">
    <source>
        <dbReference type="ARBA" id="ARBA00010031"/>
    </source>
</evidence>
<keyword evidence="5" id="KW-0325">Glycoprotein</keyword>
<evidence type="ECO:0000313" key="14">
    <source>
        <dbReference type="Proteomes" id="UP001390339"/>
    </source>
</evidence>
<evidence type="ECO:0000256" key="5">
    <source>
        <dbReference type="ARBA" id="ARBA00022622"/>
    </source>
</evidence>
<dbReference type="Proteomes" id="UP001390339">
    <property type="component" value="Unassembled WGS sequence"/>
</dbReference>
<organism evidence="13 14">
    <name type="scientific">Apiospora arundinis</name>
    <dbReference type="NCBI Taxonomy" id="335852"/>
    <lineage>
        <taxon>Eukaryota</taxon>
        <taxon>Fungi</taxon>
        <taxon>Dikarya</taxon>
        <taxon>Ascomycota</taxon>
        <taxon>Pezizomycotina</taxon>
        <taxon>Sordariomycetes</taxon>
        <taxon>Xylariomycetidae</taxon>
        <taxon>Amphisphaeriales</taxon>
        <taxon>Apiosporaceae</taxon>
        <taxon>Apiospora</taxon>
    </lineage>
</organism>
<keyword evidence="8" id="KW-0449">Lipoprotein</keyword>
<evidence type="ECO:0000256" key="1">
    <source>
        <dbReference type="ARBA" id="ARBA00004589"/>
    </source>
</evidence>
<dbReference type="EMBL" id="JAPCWZ010000003">
    <property type="protein sequence ID" value="KAK8873215.1"/>
    <property type="molecule type" value="Genomic_DNA"/>
</dbReference>
<feature type="compositionally biased region" description="Low complexity" evidence="9">
    <location>
        <begin position="164"/>
        <end position="206"/>
    </location>
</feature>
<name>A0ABR2J5Z7_9PEZI</name>
<keyword evidence="10" id="KW-0472">Membrane</keyword>
<protein>
    <recommendedName>
        <fullName evidence="12">CFEM domain-containing protein</fullName>
    </recommendedName>
</protein>
<evidence type="ECO:0000256" key="8">
    <source>
        <dbReference type="ARBA" id="ARBA00023288"/>
    </source>
</evidence>
<comment type="similarity">
    <text evidence="3">Belongs to the RBT5 family.</text>
</comment>
<evidence type="ECO:0000256" key="7">
    <source>
        <dbReference type="ARBA" id="ARBA00023157"/>
    </source>
</evidence>
<comment type="caution">
    <text evidence="13">The sequence shown here is derived from an EMBL/GenBank/DDBJ whole genome shotgun (WGS) entry which is preliminary data.</text>
</comment>
<sequence length="268" mass="27473">MVILRRSWLPLATTLVSLWLSQQAEAAGLLSLPFCVANCVQKSSTCRATDTRCICRAAREEATFLPTVAVCIRDECESSLSLGTLLIPLRTSCLVLGLPIPNSAIQNGNAALKGPASNTTSSSITTATSTATQRKGGSSTTLSSRPTTSTTARDEEPTAAPKPTSRSTSVTSIATTSATSASATTTTSVSTETTPATSLTTSARPTVTSSPVVDGNTEDPESSGLPTDPFAAPVERGSSSSEGRQAPAFAISATLSTVAIILLSLVWS</sequence>
<accession>A0ABR2J5Z7</accession>
<feature type="compositionally biased region" description="Low complexity" evidence="9">
    <location>
        <begin position="116"/>
        <end position="151"/>
    </location>
</feature>
<keyword evidence="10" id="KW-1133">Transmembrane helix</keyword>
<evidence type="ECO:0000256" key="6">
    <source>
        <dbReference type="ARBA" id="ARBA00022729"/>
    </source>
</evidence>
<evidence type="ECO:0000259" key="12">
    <source>
        <dbReference type="Pfam" id="PF05730"/>
    </source>
</evidence>
<keyword evidence="5" id="KW-0336">GPI-anchor</keyword>
<evidence type="ECO:0000313" key="13">
    <source>
        <dbReference type="EMBL" id="KAK8873215.1"/>
    </source>
</evidence>
<feature type="signal peptide" evidence="11">
    <location>
        <begin position="1"/>
        <end position="26"/>
    </location>
</feature>
<keyword evidence="4" id="KW-0964">Secreted</keyword>
<keyword evidence="14" id="KW-1185">Reference proteome</keyword>
<proteinExistence type="inferred from homology"/>
<evidence type="ECO:0000256" key="11">
    <source>
        <dbReference type="SAM" id="SignalP"/>
    </source>
</evidence>
<feature type="transmembrane region" description="Helical" evidence="10">
    <location>
        <begin position="248"/>
        <end position="267"/>
    </location>
</feature>
<evidence type="ECO:0000256" key="9">
    <source>
        <dbReference type="SAM" id="MobiDB-lite"/>
    </source>
</evidence>
<evidence type="ECO:0000256" key="4">
    <source>
        <dbReference type="ARBA" id="ARBA00022525"/>
    </source>
</evidence>
<keyword evidence="7" id="KW-1015">Disulfide bond</keyword>
<dbReference type="Pfam" id="PF05730">
    <property type="entry name" value="CFEM"/>
    <property type="match status" value="1"/>
</dbReference>
<evidence type="ECO:0000256" key="10">
    <source>
        <dbReference type="SAM" id="Phobius"/>
    </source>
</evidence>
<comment type="subcellular location">
    <subcellularLocation>
        <location evidence="1">Membrane</location>
        <topology evidence="1">Lipid-anchor</topology>
        <topology evidence="1">GPI-anchor</topology>
    </subcellularLocation>
    <subcellularLocation>
        <location evidence="2">Secreted</location>
    </subcellularLocation>
</comment>
<feature type="region of interest" description="Disordered" evidence="9">
    <location>
        <begin position="112"/>
        <end position="243"/>
    </location>
</feature>
<feature type="chain" id="PRO_5045162437" description="CFEM domain-containing protein" evidence="11">
    <location>
        <begin position="27"/>
        <end position="268"/>
    </location>
</feature>
<keyword evidence="10" id="KW-0812">Transmembrane</keyword>
<reference evidence="13 14" key="1">
    <citation type="journal article" date="2024" name="IMA Fungus">
        <title>Apiospora arundinis, a panoply of carbohydrate-active enzymes and secondary metabolites.</title>
        <authorList>
            <person name="Sorensen T."/>
            <person name="Petersen C."/>
            <person name="Muurmann A.T."/>
            <person name="Christiansen J.V."/>
            <person name="Brundto M.L."/>
            <person name="Overgaard C.K."/>
            <person name="Boysen A.T."/>
            <person name="Wollenberg R.D."/>
            <person name="Larsen T.O."/>
            <person name="Sorensen J.L."/>
            <person name="Nielsen K.L."/>
            <person name="Sondergaard T.E."/>
        </authorList>
    </citation>
    <scope>NUCLEOTIDE SEQUENCE [LARGE SCALE GENOMIC DNA]</scope>
    <source>
        <strain evidence="13 14">AAU 773</strain>
    </source>
</reference>
<dbReference type="InterPro" id="IPR008427">
    <property type="entry name" value="Extracellular_membr_CFEM_dom"/>
</dbReference>
<feature type="domain" description="CFEM" evidence="12">
    <location>
        <begin position="31"/>
        <end position="79"/>
    </location>
</feature>
<gene>
    <name evidence="13" type="ORF">PGQ11_003729</name>
</gene>
<evidence type="ECO:0000256" key="2">
    <source>
        <dbReference type="ARBA" id="ARBA00004613"/>
    </source>
</evidence>